<evidence type="ECO:0000259" key="2">
    <source>
        <dbReference type="PROSITE" id="PS50937"/>
    </source>
</evidence>
<comment type="caution">
    <text evidence="3">The sequence shown here is derived from an EMBL/GenBank/DDBJ whole genome shotgun (WGS) entry which is preliminary data.</text>
</comment>
<organism evidence="3 4">
    <name type="scientific">Rhodococcoides trifolii</name>
    <dbReference type="NCBI Taxonomy" id="908250"/>
    <lineage>
        <taxon>Bacteria</taxon>
        <taxon>Bacillati</taxon>
        <taxon>Actinomycetota</taxon>
        <taxon>Actinomycetes</taxon>
        <taxon>Mycobacteriales</taxon>
        <taxon>Nocardiaceae</taxon>
        <taxon>Rhodococcoides</taxon>
    </lineage>
</organism>
<keyword evidence="4" id="KW-1185">Reference proteome</keyword>
<evidence type="ECO:0000313" key="3">
    <source>
        <dbReference type="EMBL" id="GGG23544.1"/>
    </source>
</evidence>
<reference evidence="3" key="2">
    <citation type="submission" date="2020-09" db="EMBL/GenBank/DDBJ databases">
        <authorList>
            <person name="Sun Q."/>
            <person name="Sedlacek I."/>
        </authorList>
    </citation>
    <scope>NUCLEOTIDE SEQUENCE</scope>
    <source>
        <strain evidence="3">CCM 7905</strain>
    </source>
</reference>
<dbReference type="Pfam" id="PF13411">
    <property type="entry name" value="MerR_1"/>
    <property type="match status" value="1"/>
</dbReference>
<proteinExistence type="predicted"/>
<accession>A0A917G565</accession>
<keyword evidence="1" id="KW-0238">DNA-binding</keyword>
<dbReference type="GO" id="GO:0003700">
    <property type="term" value="F:DNA-binding transcription factor activity"/>
    <property type="evidence" value="ECO:0007669"/>
    <property type="project" value="InterPro"/>
</dbReference>
<dbReference type="PANTHER" id="PTHR30204:SF97">
    <property type="entry name" value="MERR FAMILY REGULATORY PROTEIN"/>
    <property type="match status" value="1"/>
</dbReference>
<dbReference type="SMART" id="SM00422">
    <property type="entry name" value="HTH_MERR"/>
    <property type="match status" value="1"/>
</dbReference>
<dbReference type="PANTHER" id="PTHR30204">
    <property type="entry name" value="REDOX-CYCLING DRUG-SENSING TRANSCRIPTIONAL ACTIVATOR SOXR"/>
    <property type="match status" value="1"/>
</dbReference>
<dbReference type="Pfam" id="PF06445">
    <property type="entry name" value="GyrI-like"/>
    <property type="match status" value="1"/>
</dbReference>
<dbReference type="AlphaFoldDB" id="A0A917G565"/>
<dbReference type="EMBL" id="BMCU01000005">
    <property type="protein sequence ID" value="GGG23544.1"/>
    <property type="molecule type" value="Genomic_DNA"/>
</dbReference>
<sequence>MSVRMLRHYDSIGLLRPAKVDGSSGYRYYDVAQFNRLNRLVALKDLGFTLQDVAVMIDDDADTARLREMLSSRRADLRSRIEADRAALASVQARLRAIESETVMSDITVVTVPSIRVAQLSAVADSWEPASIAPVVQPLCGRLGEVLRAAGVTPTGELLVHYAPTDDERVQVFAAIPVAVDPNSNDDFDVVDLPAVTVASAVHHGSMDDVLPLYQEIDRWISDNGHSSLSLGREVYRYYGAGDPSSWVTEIQVPLSASVEAWPT</sequence>
<reference evidence="3" key="1">
    <citation type="journal article" date="2014" name="Int. J. Syst. Evol. Microbiol.">
        <title>Complete genome sequence of Corynebacterium casei LMG S-19264T (=DSM 44701T), isolated from a smear-ripened cheese.</title>
        <authorList>
            <consortium name="US DOE Joint Genome Institute (JGI-PGF)"/>
            <person name="Walter F."/>
            <person name="Albersmeier A."/>
            <person name="Kalinowski J."/>
            <person name="Ruckert C."/>
        </authorList>
    </citation>
    <scope>NUCLEOTIDE SEQUENCE</scope>
    <source>
        <strain evidence="3">CCM 7905</strain>
    </source>
</reference>
<dbReference type="SUPFAM" id="SSF55136">
    <property type="entry name" value="Probable bacterial effector-binding domain"/>
    <property type="match status" value="1"/>
</dbReference>
<name>A0A917G565_9NOCA</name>
<gene>
    <name evidence="3" type="ORF">GCM10007304_41770</name>
</gene>
<evidence type="ECO:0000313" key="4">
    <source>
        <dbReference type="Proteomes" id="UP000654257"/>
    </source>
</evidence>
<dbReference type="InterPro" id="IPR047057">
    <property type="entry name" value="MerR_fam"/>
</dbReference>
<dbReference type="GO" id="GO:0003677">
    <property type="term" value="F:DNA binding"/>
    <property type="evidence" value="ECO:0007669"/>
    <property type="project" value="UniProtKB-KW"/>
</dbReference>
<dbReference type="SUPFAM" id="SSF46955">
    <property type="entry name" value="Putative DNA-binding domain"/>
    <property type="match status" value="1"/>
</dbReference>
<feature type="domain" description="HTH merR-type" evidence="2">
    <location>
        <begin position="1"/>
        <end position="59"/>
    </location>
</feature>
<dbReference type="Gene3D" id="3.20.80.10">
    <property type="entry name" value="Regulatory factor, effector binding domain"/>
    <property type="match status" value="1"/>
</dbReference>
<evidence type="ECO:0000256" key="1">
    <source>
        <dbReference type="ARBA" id="ARBA00023125"/>
    </source>
</evidence>
<dbReference type="CDD" id="cd01107">
    <property type="entry name" value="HTH_BmrR"/>
    <property type="match status" value="1"/>
</dbReference>
<protein>
    <submittedName>
        <fullName evidence="3">MerR family transcriptional regulator</fullName>
    </submittedName>
</protein>
<dbReference type="InterPro" id="IPR029442">
    <property type="entry name" value="GyrI-like"/>
</dbReference>
<dbReference type="Gene3D" id="1.10.1660.10">
    <property type="match status" value="1"/>
</dbReference>
<dbReference type="PROSITE" id="PS50937">
    <property type="entry name" value="HTH_MERR_2"/>
    <property type="match status" value="1"/>
</dbReference>
<dbReference type="InterPro" id="IPR000551">
    <property type="entry name" value="MerR-type_HTH_dom"/>
</dbReference>
<dbReference type="InterPro" id="IPR009061">
    <property type="entry name" value="DNA-bd_dom_put_sf"/>
</dbReference>
<dbReference type="Proteomes" id="UP000654257">
    <property type="component" value="Unassembled WGS sequence"/>
</dbReference>
<dbReference type="InterPro" id="IPR011256">
    <property type="entry name" value="Reg_factor_effector_dom_sf"/>
</dbReference>
<dbReference type="SMART" id="SM00871">
    <property type="entry name" value="AraC_E_bind"/>
    <property type="match status" value="1"/>
</dbReference>
<dbReference type="InterPro" id="IPR010499">
    <property type="entry name" value="AraC_E-bd"/>
</dbReference>